<dbReference type="PANTHER" id="PTHR48104:SF30">
    <property type="entry name" value="METACASPASE-1"/>
    <property type="match status" value="1"/>
</dbReference>
<dbReference type="OrthoDB" id="3223806at2759"/>
<keyword evidence="6" id="KW-1185">Reference proteome</keyword>
<accession>A0A1X6NC85</accession>
<dbReference type="PANTHER" id="PTHR48104">
    <property type="entry name" value="METACASPASE-4"/>
    <property type="match status" value="1"/>
</dbReference>
<keyword evidence="2" id="KW-0053">Apoptosis</keyword>
<organism evidence="5 6">
    <name type="scientific">Postia placenta MAD-698-R-SB12</name>
    <dbReference type="NCBI Taxonomy" id="670580"/>
    <lineage>
        <taxon>Eukaryota</taxon>
        <taxon>Fungi</taxon>
        <taxon>Dikarya</taxon>
        <taxon>Basidiomycota</taxon>
        <taxon>Agaricomycotina</taxon>
        <taxon>Agaricomycetes</taxon>
        <taxon>Polyporales</taxon>
        <taxon>Adustoporiaceae</taxon>
        <taxon>Rhodonia</taxon>
    </lineage>
</organism>
<protein>
    <recommendedName>
        <fullName evidence="4">Peptidase C14 caspase domain-containing protein</fullName>
    </recommendedName>
</protein>
<dbReference type="InterPro" id="IPR050452">
    <property type="entry name" value="Metacaspase"/>
</dbReference>
<dbReference type="SUPFAM" id="SSF52129">
    <property type="entry name" value="Caspase-like"/>
    <property type="match status" value="1"/>
</dbReference>
<keyword evidence="3" id="KW-0788">Thiol protease</keyword>
<comment type="similarity">
    <text evidence="1">Belongs to the peptidase C14B family.</text>
</comment>
<evidence type="ECO:0000313" key="6">
    <source>
        <dbReference type="Proteomes" id="UP000194127"/>
    </source>
</evidence>
<evidence type="ECO:0000256" key="1">
    <source>
        <dbReference type="ARBA" id="ARBA00009005"/>
    </source>
</evidence>
<name>A0A1X6NC85_9APHY</name>
<dbReference type="GO" id="GO:0005737">
    <property type="term" value="C:cytoplasm"/>
    <property type="evidence" value="ECO:0007669"/>
    <property type="project" value="TreeGrafter"/>
</dbReference>
<dbReference type="GeneID" id="36325265"/>
<reference evidence="5 6" key="1">
    <citation type="submission" date="2017-04" db="EMBL/GenBank/DDBJ databases">
        <title>Genome Sequence of the Model Brown-Rot Fungus Postia placenta SB12.</title>
        <authorList>
            <consortium name="DOE Joint Genome Institute"/>
            <person name="Gaskell J."/>
            <person name="Kersten P."/>
            <person name="Larrondo L.F."/>
            <person name="Canessa P."/>
            <person name="Martinez D."/>
            <person name="Hibbett D."/>
            <person name="Schmoll M."/>
            <person name="Kubicek C.P."/>
            <person name="Martinez A.T."/>
            <person name="Yadav J."/>
            <person name="Master E."/>
            <person name="Magnuson J.K."/>
            <person name="James T."/>
            <person name="Yaver D."/>
            <person name="Berka R."/>
            <person name="Labutti K."/>
            <person name="Lipzen A."/>
            <person name="Aerts A."/>
            <person name="Barry K."/>
            <person name="Henrissat B."/>
            <person name="Blanchette R."/>
            <person name="Grigoriev I."/>
            <person name="Cullen D."/>
        </authorList>
    </citation>
    <scope>NUCLEOTIDE SEQUENCE [LARGE SCALE GENOMIC DNA]</scope>
    <source>
        <strain evidence="5 6">MAD-698-R-SB12</strain>
    </source>
</reference>
<evidence type="ECO:0000256" key="3">
    <source>
        <dbReference type="ARBA" id="ARBA00022807"/>
    </source>
</evidence>
<keyword evidence="3" id="KW-0378">Hydrolase</keyword>
<dbReference type="GO" id="GO:0006915">
    <property type="term" value="P:apoptotic process"/>
    <property type="evidence" value="ECO:0007669"/>
    <property type="project" value="UniProtKB-KW"/>
</dbReference>
<dbReference type="InterPro" id="IPR029030">
    <property type="entry name" value="Caspase-like_dom_sf"/>
</dbReference>
<evidence type="ECO:0000313" key="5">
    <source>
        <dbReference type="EMBL" id="OSX66120.1"/>
    </source>
</evidence>
<dbReference type="Pfam" id="PF00656">
    <property type="entry name" value="Peptidase_C14"/>
    <property type="match status" value="1"/>
</dbReference>
<evidence type="ECO:0000256" key="2">
    <source>
        <dbReference type="ARBA" id="ARBA00022703"/>
    </source>
</evidence>
<dbReference type="Proteomes" id="UP000194127">
    <property type="component" value="Unassembled WGS sequence"/>
</dbReference>
<proteinExistence type="inferred from homology"/>
<feature type="domain" description="Peptidase C14 caspase" evidence="4">
    <location>
        <begin position="5"/>
        <end position="262"/>
    </location>
</feature>
<dbReference type="Gene3D" id="3.40.50.1460">
    <property type="match status" value="1"/>
</dbReference>
<dbReference type="AlphaFoldDB" id="A0A1X6NC85"/>
<dbReference type="RefSeq" id="XP_024342914.1">
    <property type="nucleotide sequence ID" value="XM_024480315.1"/>
</dbReference>
<dbReference type="InterPro" id="IPR011600">
    <property type="entry name" value="Pept_C14_caspase"/>
</dbReference>
<dbReference type="GO" id="GO:0004197">
    <property type="term" value="F:cysteine-type endopeptidase activity"/>
    <property type="evidence" value="ECO:0007669"/>
    <property type="project" value="InterPro"/>
</dbReference>
<evidence type="ECO:0000259" key="4">
    <source>
        <dbReference type="Pfam" id="PF00656"/>
    </source>
</evidence>
<sequence length="652" mass="73075">MTTRVFALIIGIDKYKSGGIWNLESSVDDAKNIKHWLTHDLHVPRDQVCLLLDAEATKRKIEDKFTSHLLRNPAIEPGDAILVYFAGHGSRMRSPPGWFENGKGEVEMLCPYDHDTRSGEGRIAGISDRSLHTMLRELCQAKGDNVTLMLDTCFSPPRTAEGSRNRSHVRFSPTLKASPDDLLSGLWRSATSDKNQHSASRGFTATSHSTHVVFAACGAGWVATEGKAGGNFTSSLMALKDRIALHKFTYTDMASEVAALMDDHQQAVSLGRHVDRVLFDEVPFLPDARYVSVDIYDHEKLRIDAGAIHGIMEGSEFSIHQHNHRGSLNPVLATYSAIEVYPTWCVARCTSSIKGITRQGWARVTRWNNRTPFRVHIRQSLLSLFRRCHLRKAIPTDAEKPSSRSETNMLRVRSATQADMSVQLRRRELVVERHDPLIAANCRRIIQLPSRRASSDLKIIDDAARFHLHLHRRNPERPLRGLVSMEIFQLDASTWTRISGNLLVNGKAEIVYDEKATLYTIVLHNRSDYDLWPYLAYMDATGYGISMICHPDLSSSTDPPFRKHSQMAVGEDPDDSAFTFALGDGAEVGAGFLKLFVSSTFTPMTFIEQGPPSVASKVPRMRKARDTQPTQTDLWDSVMACITVVRKSGRER</sequence>
<dbReference type="EMBL" id="KZ110592">
    <property type="protein sequence ID" value="OSX66120.1"/>
    <property type="molecule type" value="Genomic_DNA"/>
</dbReference>
<gene>
    <name evidence="5" type="ORF">POSPLADRAFT_1052795</name>
</gene>
<keyword evidence="3" id="KW-0645">Protease</keyword>
<dbReference type="GO" id="GO:0006508">
    <property type="term" value="P:proteolysis"/>
    <property type="evidence" value="ECO:0007669"/>
    <property type="project" value="InterPro"/>
</dbReference>